<dbReference type="InterPro" id="IPR011545">
    <property type="entry name" value="DEAD/DEAH_box_helicase_dom"/>
</dbReference>
<feature type="domain" description="Helicase ATP-binding" evidence="7">
    <location>
        <begin position="77"/>
        <end position="285"/>
    </location>
</feature>
<dbReference type="GeneID" id="63717161"/>
<feature type="compositionally biased region" description="Basic and acidic residues" evidence="6">
    <location>
        <begin position="42"/>
        <end position="51"/>
    </location>
</feature>
<keyword evidence="2" id="KW-0547">Nucleotide-binding</keyword>
<feature type="compositionally biased region" description="Acidic residues" evidence="6">
    <location>
        <begin position="1"/>
        <end position="14"/>
    </location>
</feature>
<comment type="caution">
    <text evidence="9">The sequence shown here is derived from an EMBL/GenBank/DDBJ whole genome shotgun (WGS) entry which is preliminary data.</text>
</comment>
<dbReference type="RefSeq" id="XP_040656860.1">
    <property type="nucleotide sequence ID" value="XM_040801827.1"/>
</dbReference>
<dbReference type="InterPro" id="IPR014001">
    <property type="entry name" value="Helicase_ATP-bd"/>
</dbReference>
<dbReference type="PANTHER" id="PTHR13710:SF120">
    <property type="entry name" value="BIFUNCTIONAL 3'-5' EXONUCLEASE_ATP-DEPENDENT HELICASE WRN"/>
    <property type="match status" value="1"/>
</dbReference>
<gene>
    <name evidence="9" type="ORF">DCS_04518</name>
</gene>
<dbReference type="InterPro" id="IPR027417">
    <property type="entry name" value="P-loop_NTPase"/>
</dbReference>
<evidence type="ECO:0000313" key="9">
    <source>
        <dbReference type="EMBL" id="KYK57508.1"/>
    </source>
</evidence>
<dbReference type="SUPFAM" id="SSF52540">
    <property type="entry name" value="P-loop containing nucleoside triphosphate hydrolases"/>
    <property type="match status" value="1"/>
</dbReference>
<feature type="region of interest" description="Disordered" evidence="6">
    <location>
        <begin position="1"/>
        <end position="53"/>
    </location>
</feature>
<protein>
    <recommendedName>
        <fullName evidence="5">DNA 3'-5' helicase</fullName>
        <ecNumber evidence="5">5.6.2.4</ecNumber>
    </recommendedName>
</protein>
<dbReference type="GO" id="GO:0005694">
    <property type="term" value="C:chromosome"/>
    <property type="evidence" value="ECO:0007669"/>
    <property type="project" value="TreeGrafter"/>
</dbReference>
<dbReference type="InterPro" id="IPR038279">
    <property type="entry name" value="Ndc10_dom2_sf"/>
</dbReference>
<dbReference type="SMART" id="SM00490">
    <property type="entry name" value="HELICc"/>
    <property type="match status" value="1"/>
</dbReference>
<dbReference type="AlphaFoldDB" id="A0A151GK90"/>
<feature type="domain" description="Helicase C-terminal" evidence="8">
    <location>
        <begin position="247"/>
        <end position="408"/>
    </location>
</feature>
<evidence type="ECO:0000259" key="7">
    <source>
        <dbReference type="PROSITE" id="PS51192"/>
    </source>
</evidence>
<dbReference type="STRING" id="98403.A0A151GK90"/>
<dbReference type="GO" id="GO:0000724">
    <property type="term" value="P:double-strand break repair via homologous recombination"/>
    <property type="evidence" value="ECO:0007669"/>
    <property type="project" value="TreeGrafter"/>
</dbReference>
<dbReference type="InParanoid" id="A0A151GK90"/>
<evidence type="ECO:0000256" key="4">
    <source>
        <dbReference type="ARBA" id="ARBA00034617"/>
    </source>
</evidence>
<dbReference type="PROSITE" id="PS51192">
    <property type="entry name" value="HELICASE_ATP_BIND_1"/>
    <property type="match status" value="1"/>
</dbReference>
<dbReference type="PANTHER" id="PTHR13710">
    <property type="entry name" value="DNA HELICASE RECQ FAMILY MEMBER"/>
    <property type="match status" value="1"/>
</dbReference>
<dbReference type="GO" id="GO:0005737">
    <property type="term" value="C:cytoplasm"/>
    <property type="evidence" value="ECO:0007669"/>
    <property type="project" value="TreeGrafter"/>
</dbReference>
<dbReference type="Pfam" id="PF16787">
    <property type="entry name" value="NDC10_II"/>
    <property type="match status" value="1"/>
</dbReference>
<name>A0A151GK90_DRECN</name>
<dbReference type="EC" id="5.6.2.4" evidence="5"/>
<dbReference type="EMBL" id="LAYC01000002">
    <property type="protein sequence ID" value="KYK57508.1"/>
    <property type="molecule type" value="Genomic_DNA"/>
</dbReference>
<evidence type="ECO:0000256" key="1">
    <source>
        <dbReference type="ARBA" id="ARBA00005446"/>
    </source>
</evidence>
<reference evidence="9 10" key="1">
    <citation type="journal article" date="2016" name="Sci. Rep.">
        <title>Insights into Adaptations to a Near-Obligate Nematode Endoparasitic Lifestyle from the Finished Genome of Drechmeria coniospora.</title>
        <authorList>
            <person name="Zhang L."/>
            <person name="Zhou Z."/>
            <person name="Guo Q."/>
            <person name="Fokkens L."/>
            <person name="Miskei M."/>
            <person name="Pocsi I."/>
            <person name="Zhang W."/>
            <person name="Chen M."/>
            <person name="Wang L."/>
            <person name="Sun Y."/>
            <person name="Donzelli B.G."/>
            <person name="Gibson D.M."/>
            <person name="Nelson D.R."/>
            <person name="Luo J.G."/>
            <person name="Rep M."/>
            <person name="Liu H."/>
            <person name="Yang S."/>
            <person name="Wang J."/>
            <person name="Krasnoff S.B."/>
            <person name="Xu Y."/>
            <person name="Molnar I."/>
            <person name="Lin M."/>
        </authorList>
    </citation>
    <scope>NUCLEOTIDE SEQUENCE [LARGE SCALE GENOMIC DNA]</scope>
    <source>
        <strain evidence="9 10">ARSEF 6962</strain>
    </source>
</reference>
<accession>A0A151GK90</accession>
<organism evidence="9 10">
    <name type="scientific">Drechmeria coniospora</name>
    <name type="common">Nematophagous fungus</name>
    <name type="synonym">Meria coniospora</name>
    <dbReference type="NCBI Taxonomy" id="98403"/>
    <lineage>
        <taxon>Eukaryota</taxon>
        <taxon>Fungi</taxon>
        <taxon>Dikarya</taxon>
        <taxon>Ascomycota</taxon>
        <taxon>Pezizomycotina</taxon>
        <taxon>Sordariomycetes</taxon>
        <taxon>Hypocreomycetidae</taxon>
        <taxon>Hypocreales</taxon>
        <taxon>Ophiocordycipitaceae</taxon>
        <taxon>Drechmeria</taxon>
    </lineage>
</organism>
<proteinExistence type="inferred from homology"/>
<dbReference type="Gene3D" id="1.10.443.20">
    <property type="entry name" value="Centromere DNA-binding protein complex CBF3 subunit, domain 2"/>
    <property type="match status" value="1"/>
</dbReference>
<comment type="similarity">
    <text evidence="1">Belongs to the helicase family. RecQ subfamily.</text>
</comment>
<dbReference type="PROSITE" id="PS51194">
    <property type="entry name" value="HELICASE_CTER"/>
    <property type="match status" value="1"/>
</dbReference>
<evidence type="ECO:0000313" key="10">
    <source>
        <dbReference type="Proteomes" id="UP000076580"/>
    </source>
</evidence>
<dbReference type="GO" id="GO:0043138">
    <property type="term" value="F:3'-5' DNA helicase activity"/>
    <property type="evidence" value="ECO:0007669"/>
    <property type="project" value="UniProtKB-EC"/>
</dbReference>
<dbReference type="InterPro" id="IPR031872">
    <property type="entry name" value="NDC10_II"/>
</dbReference>
<keyword evidence="3" id="KW-0067">ATP-binding</keyword>
<comment type="catalytic activity">
    <reaction evidence="4">
        <text>Couples ATP hydrolysis with the unwinding of duplex DNA by translocating in the 3'-5' direction.</text>
        <dbReference type="EC" id="5.6.2.4"/>
    </reaction>
</comment>
<dbReference type="GO" id="GO:0005634">
    <property type="term" value="C:nucleus"/>
    <property type="evidence" value="ECO:0007669"/>
    <property type="project" value="TreeGrafter"/>
</dbReference>
<dbReference type="Proteomes" id="UP000076580">
    <property type="component" value="Chromosome 02"/>
</dbReference>
<keyword evidence="10" id="KW-1185">Reference proteome</keyword>
<dbReference type="GO" id="GO:0009378">
    <property type="term" value="F:four-way junction helicase activity"/>
    <property type="evidence" value="ECO:0007669"/>
    <property type="project" value="TreeGrafter"/>
</dbReference>
<evidence type="ECO:0000259" key="8">
    <source>
        <dbReference type="PROSITE" id="PS51194"/>
    </source>
</evidence>
<evidence type="ECO:0000256" key="5">
    <source>
        <dbReference type="ARBA" id="ARBA00034808"/>
    </source>
</evidence>
<dbReference type="Pfam" id="PF00271">
    <property type="entry name" value="Helicase_C"/>
    <property type="match status" value="1"/>
</dbReference>
<evidence type="ECO:0000256" key="3">
    <source>
        <dbReference type="ARBA" id="ARBA00022840"/>
    </source>
</evidence>
<evidence type="ECO:0000256" key="2">
    <source>
        <dbReference type="ARBA" id="ARBA00022741"/>
    </source>
</evidence>
<dbReference type="Gene3D" id="3.40.50.300">
    <property type="entry name" value="P-loop containing nucleotide triphosphate hydrolases"/>
    <property type="match status" value="2"/>
</dbReference>
<dbReference type="SMART" id="SM00487">
    <property type="entry name" value="DEXDc"/>
    <property type="match status" value="1"/>
</dbReference>
<dbReference type="GO" id="GO:0003677">
    <property type="term" value="F:DNA binding"/>
    <property type="evidence" value="ECO:0007669"/>
    <property type="project" value="InterPro"/>
</dbReference>
<evidence type="ECO:0000256" key="6">
    <source>
        <dbReference type="SAM" id="MobiDB-lite"/>
    </source>
</evidence>
<dbReference type="GO" id="GO:0005524">
    <property type="term" value="F:ATP binding"/>
    <property type="evidence" value="ECO:0007669"/>
    <property type="project" value="UniProtKB-KW"/>
</dbReference>
<sequence length="744" mass="82716">MDDVDFDSSDELFDGIDSQDLLPSQKRKRQDQDEHDDAASADTKHQRRDASHGALARRILTGKCGYHSFNHQQEAAIGRVLAGENTLVIFPTSAGKSLCYQVTIRSRSHLIVAAVTPSPHQTPRKIPAIAFEELETTNASRAPGQSGISIVVSPLIALMKDQIDALQSRGIPVASMNSTKTYEQQQLTRIALQKGQIRLLYCAPERLNNETFIENMKTVPGGVRPVAVDEAHCISEWGHSFRPEYVKVARFAQEINAERVVCLTATSTPKVADDVCKAFNIPELLAKDLTRQGFHAEAFHAGMGAEVKQQIKDDFMASKIPIVCATIAFGMGIDKQDIRNVVHWDIPATVGEYTQQIGRAGRDGKYSFEATAKYYPSLKADKSEEGKVIFSNARKAAKYHHIDVSGVARATGLLRADLVRKLNQLEERECIKLKASGIEHRYRILKPLPSIDGAIVKLVDELYADLEFQEEAMRRVRQMADLITGANCFALALAEHFGMKLPDGKRICGHCTFCLLGRRVVLPLTPPKAVDRAGIERILQACDVRDDPRFLARVTFGIKSPRVKQLKLDKSSVFRSLADHDFKIKVLVGRDREQEISYPTQLQETWRIFGAAGLTASKKTHLPRRVGAQDAETHGTSLAQISQAGHWNQSVLCQAYLTHLPRQFMRIVAGFSPSPGDYFLARAAHEPPYVLQKQLWPWIEEWEPRFEARARQQCWAEGGLDDDDLAADGFLASGGGPQTLIKAL</sequence>
<dbReference type="Pfam" id="PF00270">
    <property type="entry name" value="DEAD"/>
    <property type="match status" value="1"/>
</dbReference>
<dbReference type="InterPro" id="IPR001650">
    <property type="entry name" value="Helicase_C-like"/>
</dbReference>